<evidence type="ECO:0000313" key="4">
    <source>
        <dbReference type="Proteomes" id="UP000293195"/>
    </source>
</evidence>
<dbReference type="InterPro" id="IPR031348">
    <property type="entry name" value="PigL_N"/>
</dbReference>
<protein>
    <recommendedName>
        <fullName evidence="2">Azaphilone pigments biosynthesis cluster protein L N-terminal domain-containing protein</fullName>
    </recommendedName>
</protein>
<dbReference type="Proteomes" id="UP000293195">
    <property type="component" value="Unassembled WGS sequence"/>
</dbReference>
<gene>
    <name evidence="3" type="ORF">AA0119_g13577</name>
</gene>
<evidence type="ECO:0000256" key="1">
    <source>
        <dbReference type="SAM" id="MobiDB-lite"/>
    </source>
</evidence>
<feature type="region of interest" description="Disordered" evidence="1">
    <location>
        <begin position="183"/>
        <end position="209"/>
    </location>
</feature>
<evidence type="ECO:0000313" key="3">
    <source>
        <dbReference type="EMBL" id="RYN76416.1"/>
    </source>
</evidence>
<accession>A0ABY0FNA0</accession>
<proteinExistence type="predicted"/>
<evidence type="ECO:0000259" key="2">
    <source>
        <dbReference type="Pfam" id="PF17111"/>
    </source>
</evidence>
<reference evidence="4" key="1">
    <citation type="journal article" date="2019" name="bioRxiv">
        <title>Genomics, evolutionary history and diagnostics of the Alternaria alternata species group including apple and Asian pear pathotypes.</title>
        <authorList>
            <person name="Armitage A.D."/>
            <person name="Cockerton H.M."/>
            <person name="Sreenivasaprasad S."/>
            <person name="Woodhall J.W."/>
            <person name="Lane C.R."/>
            <person name="Harrison R.J."/>
            <person name="Clarkson J.P."/>
        </authorList>
    </citation>
    <scope>NUCLEOTIDE SEQUENCE [LARGE SCALE GENOMIC DNA]</scope>
    <source>
        <strain evidence="4">FERA 635</strain>
    </source>
</reference>
<dbReference type="Pfam" id="PF17111">
    <property type="entry name" value="PigL_N"/>
    <property type="match status" value="1"/>
</dbReference>
<sequence>MDPLSITASVVGITTAALQSVQFLAKTIDNVKDAPDTVRSVGTDLQAVEPVLQNLDKALQDGTSQIVLSNEIKYAVDNCDRACRSFQSQVEHWMKHSTEDKMFWMDRWKVGLFGLERIKTFRGQLSDCKGTLSMALSTATILTTSRNGNLMKEIKDMMLQQNEAVVQQQIIRADTETAQIERSMQQLTASRGGDLSAVPQQTSGSEQSRQELLQELERQQAANNAFKAMCEEALSRTVYERTGQKIKRVKATNNSSAITGFMNTSGEESRIEQDISDVSADNWSIAVAGVIRNVDFKDLRPGGADGGVSDDVRRKL</sequence>
<comment type="caution">
    <text evidence="3">The sequence shown here is derived from an EMBL/GenBank/DDBJ whole genome shotgun (WGS) entry which is preliminary data.</text>
</comment>
<dbReference type="EMBL" id="PDXF01000415">
    <property type="protein sequence ID" value="RYN76416.1"/>
    <property type="molecule type" value="Genomic_DNA"/>
</dbReference>
<name>A0ABY0FNA0_9PLEO</name>
<feature type="domain" description="Azaphilone pigments biosynthesis cluster protein L N-terminal" evidence="2">
    <location>
        <begin position="1"/>
        <end position="187"/>
    </location>
</feature>
<organism evidence="3 4">
    <name type="scientific">Alternaria tenuissima</name>
    <dbReference type="NCBI Taxonomy" id="119927"/>
    <lineage>
        <taxon>Eukaryota</taxon>
        <taxon>Fungi</taxon>
        <taxon>Dikarya</taxon>
        <taxon>Ascomycota</taxon>
        <taxon>Pezizomycotina</taxon>
        <taxon>Dothideomycetes</taxon>
        <taxon>Pleosporomycetidae</taxon>
        <taxon>Pleosporales</taxon>
        <taxon>Pleosporineae</taxon>
        <taxon>Pleosporaceae</taxon>
        <taxon>Alternaria</taxon>
        <taxon>Alternaria sect. Alternaria</taxon>
        <taxon>Alternaria alternata complex</taxon>
    </lineage>
</organism>
<keyword evidence="4" id="KW-1185">Reference proteome</keyword>